<evidence type="ECO:0000256" key="1">
    <source>
        <dbReference type="SAM" id="MobiDB-lite"/>
    </source>
</evidence>
<evidence type="ECO:0000313" key="3">
    <source>
        <dbReference type="Proteomes" id="UP001291623"/>
    </source>
</evidence>
<dbReference type="Proteomes" id="UP001291623">
    <property type="component" value="Unassembled WGS sequence"/>
</dbReference>
<protein>
    <submittedName>
        <fullName evidence="2">Uncharacterized protein</fullName>
    </submittedName>
</protein>
<keyword evidence="3" id="KW-1185">Reference proteome</keyword>
<sequence>MGAPTEASNQTPSNTHLSSKRVRGRSNEMNDGYWSAMSTKDVQCQVKKFAAVKTQDKIPLAAVAKT</sequence>
<dbReference type="EMBL" id="JAVYJV010000020">
    <property type="protein sequence ID" value="KAK4343725.1"/>
    <property type="molecule type" value="Genomic_DNA"/>
</dbReference>
<accession>A0AAE1R1V9</accession>
<organism evidence="2 3">
    <name type="scientific">Anisodus tanguticus</name>
    <dbReference type="NCBI Taxonomy" id="243964"/>
    <lineage>
        <taxon>Eukaryota</taxon>
        <taxon>Viridiplantae</taxon>
        <taxon>Streptophyta</taxon>
        <taxon>Embryophyta</taxon>
        <taxon>Tracheophyta</taxon>
        <taxon>Spermatophyta</taxon>
        <taxon>Magnoliopsida</taxon>
        <taxon>eudicotyledons</taxon>
        <taxon>Gunneridae</taxon>
        <taxon>Pentapetalae</taxon>
        <taxon>asterids</taxon>
        <taxon>lamiids</taxon>
        <taxon>Solanales</taxon>
        <taxon>Solanaceae</taxon>
        <taxon>Solanoideae</taxon>
        <taxon>Hyoscyameae</taxon>
        <taxon>Anisodus</taxon>
    </lineage>
</organism>
<reference evidence="2" key="1">
    <citation type="submission" date="2023-12" db="EMBL/GenBank/DDBJ databases">
        <title>Genome assembly of Anisodus tanguticus.</title>
        <authorList>
            <person name="Wang Y.-J."/>
        </authorList>
    </citation>
    <scope>NUCLEOTIDE SEQUENCE</scope>
    <source>
        <strain evidence="2">KB-2021</strain>
        <tissue evidence="2">Leaf</tissue>
    </source>
</reference>
<gene>
    <name evidence="2" type="ORF">RND71_036819</name>
</gene>
<evidence type="ECO:0000313" key="2">
    <source>
        <dbReference type="EMBL" id="KAK4343725.1"/>
    </source>
</evidence>
<feature type="region of interest" description="Disordered" evidence="1">
    <location>
        <begin position="1"/>
        <end position="32"/>
    </location>
</feature>
<proteinExistence type="predicted"/>
<feature type="compositionally biased region" description="Polar residues" evidence="1">
    <location>
        <begin position="1"/>
        <end position="17"/>
    </location>
</feature>
<dbReference type="AlphaFoldDB" id="A0AAE1R1V9"/>
<comment type="caution">
    <text evidence="2">The sequence shown here is derived from an EMBL/GenBank/DDBJ whole genome shotgun (WGS) entry which is preliminary data.</text>
</comment>
<name>A0AAE1R1V9_9SOLA</name>